<keyword evidence="2" id="KW-0732">Signal</keyword>
<reference evidence="3 4" key="1">
    <citation type="journal article" date="2019" name="Int. J. Syst. Evol. Microbiol.">
        <title>The Global Catalogue of Microorganisms (GCM) 10K type strain sequencing project: providing services to taxonomists for standard genome sequencing and annotation.</title>
        <authorList>
            <consortium name="The Broad Institute Genomics Platform"/>
            <consortium name="The Broad Institute Genome Sequencing Center for Infectious Disease"/>
            <person name="Wu L."/>
            <person name="Ma J."/>
        </authorList>
    </citation>
    <scope>NUCLEOTIDE SEQUENCE [LARGE SCALE GENOMIC DNA]</scope>
    <source>
        <strain evidence="3 4">JCM 9933</strain>
    </source>
</reference>
<feature type="region of interest" description="Disordered" evidence="1">
    <location>
        <begin position="146"/>
        <end position="182"/>
    </location>
</feature>
<proteinExistence type="predicted"/>
<name>A0ABN1FU57_9PROT</name>
<comment type="caution">
    <text evidence="3">The sequence shown here is derived from an EMBL/GenBank/DDBJ whole genome shotgun (WGS) entry which is preliminary data.</text>
</comment>
<feature type="chain" id="PRO_5045903767" evidence="2">
    <location>
        <begin position="26"/>
        <end position="182"/>
    </location>
</feature>
<gene>
    <name evidence="3" type="ORF">GCM10009416_40160</name>
</gene>
<protein>
    <submittedName>
        <fullName evidence="3">Uncharacterized protein</fullName>
    </submittedName>
</protein>
<organism evidence="3 4">
    <name type="scientific">Craurococcus roseus</name>
    <dbReference type="NCBI Taxonomy" id="77585"/>
    <lineage>
        <taxon>Bacteria</taxon>
        <taxon>Pseudomonadati</taxon>
        <taxon>Pseudomonadota</taxon>
        <taxon>Alphaproteobacteria</taxon>
        <taxon>Acetobacterales</taxon>
        <taxon>Acetobacteraceae</taxon>
        <taxon>Craurococcus</taxon>
    </lineage>
</organism>
<feature type="region of interest" description="Disordered" evidence="1">
    <location>
        <begin position="85"/>
        <end position="106"/>
    </location>
</feature>
<evidence type="ECO:0000313" key="3">
    <source>
        <dbReference type="EMBL" id="GAA0597900.1"/>
    </source>
</evidence>
<dbReference type="EMBL" id="BAAAFZ010000065">
    <property type="protein sequence ID" value="GAA0597900.1"/>
    <property type="molecule type" value="Genomic_DNA"/>
</dbReference>
<feature type="compositionally biased region" description="Polar residues" evidence="1">
    <location>
        <begin position="85"/>
        <end position="95"/>
    </location>
</feature>
<evidence type="ECO:0000313" key="4">
    <source>
        <dbReference type="Proteomes" id="UP001501588"/>
    </source>
</evidence>
<feature type="signal peptide" evidence="2">
    <location>
        <begin position="1"/>
        <end position="25"/>
    </location>
</feature>
<dbReference type="Proteomes" id="UP001501588">
    <property type="component" value="Unassembled WGS sequence"/>
</dbReference>
<sequence>MRFGYGFAACGALAAFLLAADPAAAQQQQQQQAPAAGGGAAAENAYATQLRDTEARLGRAIEQAQGGAGRTQAGAMPPGQQQLMDATQAAWQAMQSGAPEEMRGASGPYADADRTFRRAVEAMRVGQTPPDQAVTAAREAHAALGKLREAAARQGGGAGTGASSAPSPAASGQGPMQEPPRR</sequence>
<evidence type="ECO:0000256" key="1">
    <source>
        <dbReference type="SAM" id="MobiDB-lite"/>
    </source>
</evidence>
<feature type="compositionally biased region" description="Low complexity" evidence="1">
    <location>
        <begin position="161"/>
        <end position="175"/>
    </location>
</feature>
<keyword evidence="4" id="KW-1185">Reference proteome</keyword>
<dbReference type="RefSeq" id="WP_343897187.1">
    <property type="nucleotide sequence ID" value="NZ_BAAAFZ010000065.1"/>
</dbReference>
<accession>A0ABN1FU57</accession>
<evidence type="ECO:0000256" key="2">
    <source>
        <dbReference type="SAM" id="SignalP"/>
    </source>
</evidence>